<proteinExistence type="predicted"/>
<evidence type="ECO:0000313" key="3">
    <source>
        <dbReference type="Proteomes" id="UP000054537"/>
    </source>
</evidence>
<dbReference type="Proteomes" id="UP000054537">
    <property type="component" value="Unassembled WGS sequence"/>
</dbReference>
<comment type="caution">
    <text evidence="2">The sequence shown here is derived from an EMBL/GenBank/DDBJ whole genome shotgun (WGS) entry which is preliminary data.</text>
</comment>
<sequence>MAWTARHPGRALTVVLPVLLAIQLIGMFAALLTAAVETGDYAGILDPTLERFGDPKDSIPPIGPAALWNPLLWIFGIPHSLVVLIPPLPFLGVLLGVLSLAAAGGRSVRAALWTAVFVGLTVLTYSSYGDVLHAWLID</sequence>
<accession>A0A0A6URG1</accession>
<feature type="transmembrane region" description="Helical" evidence="1">
    <location>
        <begin position="71"/>
        <end position="98"/>
    </location>
</feature>
<dbReference type="EMBL" id="JRTT01000007">
    <property type="protein sequence ID" value="KHD78021.1"/>
    <property type="molecule type" value="Genomic_DNA"/>
</dbReference>
<dbReference type="AlphaFoldDB" id="A0A0A6URG1"/>
<evidence type="ECO:0000256" key="1">
    <source>
        <dbReference type="SAM" id="Phobius"/>
    </source>
</evidence>
<organism evidence="2 3">
    <name type="scientific">Actinoplanes utahensis</name>
    <dbReference type="NCBI Taxonomy" id="1869"/>
    <lineage>
        <taxon>Bacteria</taxon>
        <taxon>Bacillati</taxon>
        <taxon>Actinomycetota</taxon>
        <taxon>Actinomycetes</taxon>
        <taxon>Micromonosporales</taxon>
        <taxon>Micromonosporaceae</taxon>
        <taxon>Actinoplanes</taxon>
    </lineage>
</organism>
<reference evidence="2 3" key="1">
    <citation type="submission" date="2014-10" db="EMBL/GenBank/DDBJ databases">
        <title>Draft genome sequence of Actinoplanes utahensis NRRL 12052.</title>
        <authorList>
            <person name="Velasco-Bucheli B."/>
            <person name="del Cerro C."/>
            <person name="Hormigo D."/>
            <person name="Garcia J.L."/>
            <person name="Acebal C."/>
            <person name="Arroyo M."/>
            <person name="de la Mata I."/>
        </authorList>
    </citation>
    <scope>NUCLEOTIDE SEQUENCE [LARGE SCALE GENOMIC DNA]</scope>
    <source>
        <strain evidence="2 3">NRRL 12052</strain>
    </source>
</reference>
<evidence type="ECO:0000313" key="2">
    <source>
        <dbReference type="EMBL" id="KHD78021.1"/>
    </source>
</evidence>
<protein>
    <submittedName>
        <fullName evidence="2">Uncharacterized protein</fullName>
    </submittedName>
</protein>
<feature type="transmembrane region" description="Helical" evidence="1">
    <location>
        <begin position="110"/>
        <end position="128"/>
    </location>
</feature>
<gene>
    <name evidence="2" type="ORF">MB27_07930</name>
</gene>
<keyword evidence="1" id="KW-1133">Transmembrane helix</keyword>
<dbReference type="STRING" id="1869.MB27_07930"/>
<keyword evidence="1" id="KW-0472">Membrane</keyword>
<keyword evidence="3" id="KW-1185">Reference proteome</keyword>
<keyword evidence="1" id="KW-0812">Transmembrane</keyword>
<name>A0A0A6URG1_ACTUT</name>